<accession>A0ABW4X332</accession>
<gene>
    <name evidence="2" type="ORF">ACFSKU_16855</name>
</gene>
<dbReference type="InterPro" id="IPR019302">
    <property type="entry name" value="CAP12/PCTIR_TIR_dom"/>
</dbReference>
<evidence type="ECO:0000313" key="2">
    <source>
        <dbReference type="EMBL" id="MFD2068562.1"/>
    </source>
</evidence>
<organism evidence="2 3">
    <name type="scientific">Pontibacter silvestris</name>
    <dbReference type="NCBI Taxonomy" id="2305183"/>
    <lineage>
        <taxon>Bacteria</taxon>
        <taxon>Pseudomonadati</taxon>
        <taxon>Bacteroidota</taxon>
        <taxon>Cytophagia</taxon>
        <taxon>Cytophagales</taxon>
        <taxon>Hymenobacteraceae</taxon>
        <taxon>Pontibacter</taxon>
    </lineage>
</organism>
<comment type="caution">
    <text evidence="2">The sequence shown here is derived from an EMBL/GenBank/DDBJ whole genome shotgun (WGS) entry which is preliminary data.</text>
</comment>
<protein>
    <submittedName>
        <fullName evidence="2">TIR domain-containing protein</fullName>
    </submittedName>
</protein>
<evidence type="ECO:0000313" key="3">
    <source>
        <dbReference type="Proteomes" id="UP001597369"/>
    </source>
</evidence>
<dbReference type="RefSeq" id="WP_229959274.1">
    <property type="nucleotide sequence ID" value="NZ_JAJJWI010000004.1"/>
</dbReference>
<feature type="domain" description="CD-NTase-associated protein 12/Pycsar effector protein TIR" evidence="1">
    <location>
        <begin position="6"/>
        <end position="125"/>
    </location>
</feature>
<dbReference type="Pfam" id="PF10137">
    <property type="entry name" value="CAP12-PCTIR_TIR"/>
    <property type="match status" value="1"/>
</dbReference>
<sequence>MERKPRLFIGCSTESLSIADAINENLDHSCEVTIWRNGTFKLANNTIDSLIEKASSVDFAAFIFSQDDIATIRNIEEKVVRDNVIFELGLFIGTIGKQRSFIVKPRNVDLHFPTDLLGVTTADYEPKRSDGDITSALNFACSLMKREIETLGLIKTVNTYKASSPNFHITNINLSEIDFKFLAVLIATATDSPTGLNLWYIKETLKIRDPRIDISSIKLEKLGLIQKENDIDGRGEDFYAYKISQDGLSILLKEEQRLYKLYEVEEDDLPF</sequence>
<dbReference type="Proteomes" id="UP001597369">
    <property type="component" value="Unassembled WGS sequence"/>
</dbReference>
<name>A0ABW4X332_9BACT</name>
<dbReference type="EMBL" id="JBHUHV010000054">
    <property type="protein sequence ID" value="MFD2068562.1"/>
    <property type="molecule type" value="Genomic_DNA"/>
</dbReference>
<keyword evidence="3" id="KW-1185">Reference proteome</keyword>
<proteinExistence type="predicted"/>
<evidence type="ECO:0000259" key="1">
    <source>
        <dbReference type="Pfam" id="PF10137"/>
    </source>
</evidence>
<reference evidence="3" key="1">
    <citation type="journal article" date="2019" name="Int. J. Syst. Evol. Microbiol.">
        <title>The Global Catalogue of Microorganisms (GCM) 10K type strain sequencing project: providing services to taxonomists for standard genome sequencing and annotation.</title>
        <authorList>
            <consortium name="The Broad Institute Genomics Platform"/>
            <consortium name="The Broad Institute Genome Sequencing Center for Infectious Disease"/>
            <person name="Wu L."/>
            <person name="Ma J."/>
        </authorList>
    </citation>
    <scope>NUCLEOTIDE SEQUENCE [LARGE SCALE GENOMIC DNA]</scope>
    <source>
        <strain evidence="3">JCM 16545</strain>
    </source>
</reference>